<evidence type="ECO:0000313" key="2">
    <source>
        <dbReference type="EMBL" id="KKQ29213.1"/>
    </source>
</evidence>
<dbReference type="EMBL" id="LBTA01000062">
    <property type="protein sequence ID" value="KKQ29213.1"/>
    <property type="molecule type" value="Genomic_DNA"/>
</dbReference>
<feature type="region of interest" description="Disordered" evidence="1">
    <location>
        <begin position="1"/>
        <end position="34"/>
    </location>
</feature>
<proteinExistence type="predicted"/>
<dbReference type="Proteomes" id="UP000034701">
    <property type="component" value="Unassembled WGS sequence"/>
</dbReference>
<protein>
    <submittedName>
        <fullName evidence="2">Uncharacterized protein</fullName>
    </submittedName>
</protein>
<sequence length="83" mass="9351">GGGQALTPPSRRRLGGPLPRQLADSPQASPRANLSDLPFGLRLRDYRELAPLSRSYTRLWGEFLRVTTPSATIQHHFFRKLLL</sequence>
<gene>
    <name evidence="2" type="ORF">US45_C0062G0001</name>
</gene>
<organism evidence="2 3">
    <name type="scientific">Candidatus Nomurabacteria bacterium GW2011_GWA1_37_20</name>
    <dbReference type="NCBI Taxonomy" id="1618729"/>
    <lineage>
        <taxon>Bacteria</taxon>
        <taxon>Candidatus Nomuraibacteriota</taxon>
    </lineage>
</organism>
<evidence type="ECO:0000256" key="1">
    <source>
        <dbReference type="SAM" id="MobiDB-lite"/>
    </source>
</evidence>
<comment type="caution">
    <text evidence="2">The sequence shown here is derived from an EMBL/GenBank/DDBJ whole genome shotgun (WGS) entry which is preliminary data.</text>
</comment>
<feature type="non-terminal residue" evidence="2">
    <location>
        <position position="1"/>
    </location>
</feature>
<dbReference type="AlphaFoldDB" id="A0A0G0GDL7"/>
<reference evidence="2 3" key="1">
    <citation type="journal article" date="2015" name="Nature">
        <title>rRNA introns, odd ribosomes, and small enigmatic genomes across a large radiation of phyla.</title>
        <authorList>
            <person name="Brown C.T."/>
            <person name="Hug L.A."/>
            <person name="Thomas B.C."/>
            <person name="Sharon I."/>
            <person name="Castelle C.J."/>
            <person name="Singh A."/>
            <person name="Wilkins M.J."/>
            <person name="Williams K.H."/>
            <person name="Banfield J.F."/>
        </authorList>
    </citation>
    <scope>NUCLEOTIDE SEQUENCE [LARGE SCALE GENOMIC DNA]</scope>
</reference>
<evidence type="ECO:0000313" key="3">
    <source>
        <dbReference type="Proteomes" id="UP000034701"/>
    </source>
</evidence>
<accession>A0A0G0GDL7</accession>
<name>A0A0G0GDL7_9BACT</name>